<dbReference type="SUPFAM" id="SSF56645">
    <property type="entry name" value="Acyl-CoA dehydrogenase NM domain-like"/>
    <property type="match status" value="1"/>
</dbReference>
<dbReference type="InterPro" id="IPR037069">
    <property type="entry name" value="AcylCoA_DH/ox_N_sf"/>
</dbReference>
<sequence length="597" mass="63100">MEYAAPVKDMRFTLEQIAGLAELAGLPGLGNADPEIVAAVLEEASKFAAGELSPLNRGGDQHGARVDNGVVRTAPGFAAAYKKFVEGGWNGMPFPEELGGGAMPWAVTMAAQEMVQAANLSFSLCPLLTQGAIDAIIAHGTDAQKALYLPKMVSGEWTGSMNLTEPQAGSDVGALKSKAVPVGDGTYKITGSKIFITYGEHDMADNIVHLVLARLPDAPAGTKGISLFIVPKFIPDENGNPGKRNDLRVVSLEHKLGIHASPTCVMSYGDNGDCIGWLLGTENQGMRCMFTMMNNARLSVGCQGLAIAERAFQQALDYASQRKQGRHPGMAADEHVAIIEHPDVRRTLMLMRSLTEACRGLIYLNAAAIDRAHHHPDEAERQRWKAMVELFTPLSKAWATDIGCEVASMGVQIHGGMGFIEETGAAQHYRDARILPIYEGTNGIQAIDLVTRKLPLNGGETVKALFGDIAATVAELAKAGEGFGATRQHLEAALTSLTGASQWMGGQLAKNPEAALAGATPFLRAFASTVGGWLLARQALAAKAEIAGGSTDPYFTAKIVSARVFAEQVLSAVDGLCRSATEGSAGLADVTPDLLRA</sequence>
<comment type="cofactor">
    <cofactor evidence="1 6">
        <name>FAD</name>
        <dbReference type="ChEBI" id="CHEBI:57692"/>
    </cofactor>
</comment>
<dbReference type="Pfam" id="PF12806">
    <property type="entry name" value="Acyl-CoA_dh_C"/>
    <property type="match status" value="1"/>
</dbReference>
<dbReference type="PANTHER" id="PTHR42803">
    <property type="entry name" value="ACYL-COA DEHYDROGENASE"/>
    <property type="match status" value="1"/>
</dbReference>
<evidence type="ECO:0000256" key="2">
    <source>
        <dbReference type="ARBA" id="ARBA00009347"/>
    </source>
</evidence>
<feature type="domain" description="Acyl-CoA dehydrogenase/oxidase N-terminal" evidence="9">
    <location>
        <begin position="39"/>
        <end position="156"/>
    </location>
</feature>
<name>A0ABV7VFZ5_9PROT</name>
<gene>
    <name evidence="11" type="ORF">ACFOOQ_12765</name>
</gene>
<dbReference type="Pfam" id="PF02771">
    <property type="entry name" value="Acyl-CoA_dh_N"/>
    <property type="match status" value="1"/>
</dbReference>
<evidence type="ECO:0000259" key="7">
    <source>
        <dbReference type="Pfam" id="PF00441"/>
    </source>
</evidence>
<keyword evidence="5 6" id="KW-0560">Oxidoreductase</keyword>
<dbReference type="PANTHER" id="PTHR42803:SF1">
    <property type="entry name" value="BROAD-SPECIFICITY LINEAR ACYL-COA DEHYDROGENASE FADE5"/>
    <property type="match status" value="1"/>
</dbReference>
<protein>
    <submittedName>
        <fullName evidence="11">Acyl-CoA dehydrogenase</fullName>
        <ecNumber evidence="11">1.3.8.-</ecNumber>
    </submittedName>
</protein>
<evidence type="ECO:0000259" key="10">
    <source>
        <dbReference type="Pfam" id="PF12806"/>
    </source>
</evidence>
<keyword evidence="12" id="KW-1185">Reference proteome</keyword>
<organism evidence="11 12">
    <name type="scientific">Ferrovibrio xuzhouensis</name>
    <dbReference type="NCBI Taxonomy" id="1576914"/>
    <lineage>
        <taxon>Bacteria</taxon>
        <taxon>Pseudomonadati</taxon>
        <taxon>Pseudomonadota</taxon>
        <taxon>Alphaproteobacteria</taxon>
        <taxon>Rhodospirillales</taxon>
        <taxon>Rhodospirillaceae</taxon>
        <taxon>Ferrovibrio</taxon>
    </lineage>
</organism>
<evidence type="ECO:0000313" key="11">
    <source>
        <dbReference type="EMBL" id="MFC3676421.1"/>
    </source>
</evidence>
<feature type="domain" description="Acetyl-CoA dehydrogenase-like C-terminal" evidence="10">
    <location>
        <begin position="465"/>
        <end position="589"/>
    </location>
</feature>
<reference evidence="12" key="1">
    <citation type="journal article" date="2019" name="Int. J. Syst. Evol. Microbiol.">
        <title>The Global Catalogue of Microorganisms (GCM) 10K type strain sequencing project: providing services to taxonomists for standard genome sequencing and annotation.</title>
        <authorList>
            <consortium name="The Broad Institute Genomics Platform"/>
            <consortium name="The Broad Institute Genome Sequencing Center for Infectious Disease"/>
            <person name="Wu L."/>
            <person name="Ma J."/>
        </authorList>
    </citation>
    <scope>NUCLEOTIDE SEQUENCE [LARGE SCALE GENOMIC DNA]</scope>
    <source>
        <strain evidence="12">KCTC 42182</strain>
    </source>
</reference>
<dbReference type="Gene3D" id="1.10.540.10">
    <property type="entry name" value="Acyl-CoA dehydrogenase/oxidase, N-terminal domain"/>
    <property type="match status" value="1"/>
</dbReference>
<dbReference type="Gene3D" id="1.20.140.10">
    <property type="entry name" value="Butyryl-CoA Dehydrogenase, subunit A, domain 3"/>
    <property type="match status" value="1"/>
</dbReference>
<dbReference type="InterPro" id="IPR013786">
    <property type="entry name" value="AcylCoA_DH/ox_N"/>
</dbReference>
<evidence type="ECO:0000259" key="8">
    <source>
        <dbReference type="Pfam" id="PF02770"/>
    </source>
</evidence>
<dbReference type="EC" id="1.3.8.-" evidence="11"/>
<dbReference type="Pfam" id="PF00441">
    <property type="entry name" value="Acyl-CoA_dh_1"/>
    <property type="match status" value="1"/>
</dbReference>
<accession>A0ABV7VFZ5</accession>
<dbReference type="SUPFAM" id="SSF47203">
    <property type="entry name" value="Acyl-CoA dehydrogenase C-terminal domain-like"/>
    <property type="match status" value="1"/>
</dbReference>
<dbReference type="InterPro" id="IPR025878">
    <property type="entry name" value="Acyl-CoA_dh-like_C_dom"/>
</dbReference>
<keyword evidence="3 6" id="KW-0285">Flavoprotein</keyword>
<proteinExistence type="inferred from homology"/>
<evidence type="ECO:0000256" key="4">
    <source>
        <dbReference type="ARBA" id="ARBA00022827"/>
    </source>
</evidence>
<comment type="caution">
    <text evidence="11">The sequence shown here is derived from an EMBL/GenBank/DDBJ whole genome shotgun (WGS) entry which is preliminary data.</text>
</comment>
<dbReference type="InterPro" id="IPR009100">
    <property type="entry name" value="AcylCoA_DH/oxidase_NM_dom_sf"/>
</dbReference>
<evidence type="ECO:0000256" key="3">
    <source>
        <dbReference type="ARBA" id="ARBA00022630"/>
    </source>
</evidence>
<dbReference type="InterPro" id="IPR006091">
    <property type="entry name" value="Acyl-CoA_Oxase/DH_mid-dom"/>
</dbReference>
<dbReference type="RefSeq" id="WP_379727004.1">
    <property type="nucleotide sequence ID" value="NZ_JBHRYJ010000002.1"/>
</dbReference>
<evidence type="ECO:0000313" key="12">
    <source>
        <dbReference type="Proteomes" id="UP001595711"/>
    </source>
</evidence>
<evidence type="ECO:0000256" key="6">
    <source>
        <dbReference type="RuleBase" id="RU362125"/>
    </source>
</evidence>
<dbReference type="InterPro" id="IPR052166">
    <property type="entry name" value="Diverse_Acyl-CoA_DH"/>
</dbReference>
<dbReference type="Gene3D" id="2.40.110.10">
    <property type="entry name" value="Butyryl-CoA Dehydrogenase, subunit A, domain 2"/>
    <property type="match status" value="1"/>
</dbReference>
<comment type="similarity">
    <text evidence="2 6">Belongs to the acyl-CoA dehydrogenase family.</text>
</comment>
<feature type="domain" description="Acyl-CoA dehydrogenase/oxidase C-terminal" evidence="7">
    <location>
        <begin position="283"/>
        <end position="449"/>
    </location>
</feature>
<dbReference type="Pfam" id="PF02770">
    <property type="entry name" value="Acyl-CoA_dh_M"/>
    <property type="match status" value="1"/>
</dbReference>
<evidence type="ECO:0000256" key="1">
    <source>
        <dbReference type="ARBA" id="ARBA00001974"/>
    </source>
</evidence>
<dbReference type="InterPro" id="IPR036250">
    <property type="entry name" value="AcylCo_DH-like_C"/>
</dbReference>
<dbReference type="Proteomes" id="UP001595711">
    <property type="component" value="Unassembled WGS sequence"/>
</dbReference>
<keyword evidence="4 6" id="KW-0274">FAD</keyword>
<evidence type="ECO:0000256" key="5">
    <source>
        <dbReference type="ARBA" id="ARBA00023002"/>
    </source>
</evidence>
<evidence type="ECO:0000259" key="9">
    <source>
        <dbReference type="Pfam" id="PF02771"/>
    </source>
</evidence>
<dbReference type="EMBL" id="JBHRYJ010000002">
    <property type="protein sequence ID" value="MFC3676421.1"/>
    <property type="molecule type" value="Genomic_DNA"/>
</dbReference>
<dbReference type="GO" id="GO:0016491">
    <property type="term" value="F:oxidoreductase activity"/>
    <property type="evidence" value="ECO:0007669"/>
    <property type="project" value="UniProtKB-KW"/>
</dbReference>
<feature type="domain" description="Acyl-CoA oxidase/dehydrogenase middle" evidence="8">
    <location>
        <begin position="161"/>
        <end position="267"/>
    </location>
</feature>
<dbReference type="InterPro" id="IPR009075">
    <property type="entry name" value="AcylCo_DH/oxidase_C"/>
</dbReference>
<dbReference type="InterPro" id="IPR046373">
    <property type="entry name" value="Acyl-CoA_Oxase/DH_mid-dom_sf"/>
</dbReference>